<feature type="compositionally biased region" description="Low complexity" evidence="1">
    <location>
        <begin position="566"/>
        <end position="577"/>
    </location>
</feature>
<feature type="compositionally biased region" description="Low complexity" evidence="1">
    <location>
        <begin position="542"/>
        <end position="555"/>
    </location>
</feature>
<reference evidence="2 3" key="1">
    <citation type="journal article" date="2019" name="Nat. Plants">
        <title>Stout camphor tree genome fills gaps in understanding of flowering plant genome evolution.</title>
        <authorList>
            <person name="Chaw S.M."/>
            <person name="Liu Y.C."/>
            <person name="Wu Y.W."/>
            <person name="Wang H.Y."/>
            <person name="Lin C.I."/>
            <person name="Wu C.S."/>
            <person name="Ke H.M."/>
            <person name="Chang L.Y."/>
            <person name="Hsu C.Y."/>
            <person name="Yang H.T."/>
            <person name="Sudianto E."/>
            <person name="Hsu M.H."/>
            <person name="Wu K.P."/>
            <person name="Wang L.N."/>
            <person name="Leebens-Mack J.H."/>
            <person name="Tsai I.J."/>
        </authorList>
    </citation>
    <scope>NUCLEOTIDE SEQUENCE [LARGE SCALE GENOMIC DNA]</scope>
    <source>
        <strain evidence="3">cv. Chaw 1501</strain>
        <tissue evidence="2">Young leaves</tissue>
    </source>
</reference>
<feature type="compositionally biased region" description="Basic and acidic residues" evidence="1">
    <location>
        <begin position="310"/>
        <end position="327"/>
    </location>
</feature>
<evidence type="ECO:0000256" key="1">
    <source>
        <dbReference type="SAM" id="MobiDB-lite"/>
    </source>
</evidence>
<dbReference type="AlphaFoldDB" id="A0A3S3Q377"/>
<feature type="region of interest" description="Disordered" evidence="1">
    <location>
        <begin position="307"/>
        <end position="363"/>
    </location>
</feature>
<dbReference type="EMBL" id="QPKB01000002">
    <property type="protein sequence ID" value="RWR77827.1"/>
    <property type="molecule type" value="Genomic_DNA"/>
</dbReference>
<protein>
    <submittedName>
        <fullName evidence="2">Uncharacterized protein</fullName>
    </submittedName>
</protein>
<feature type="compositionally biased region" description="Basic and acidic residues" evidence="1">
    <location>
        <begin position="334"/>
        <end position="355"/>
    </location>
</feature>
<feature type="region of interest" description="Disordered" evidence="1">
    <location>
        <begin position="526"/>
        <end position="577"/>
    </location>
</feature>
<sequence>MGAYRHWLDTLEAMANFRRCMVTPTMSGIRLDKHEDLFDGFAFRDGWMPFPLVAIVEGGVRFPIQPLLGICLSTWHLSPCQLMSNGYKIIMSAIELNRILGINLGVHDIEDPYDDSSRHAGDDRLYVFGNWEFGENEIAAEMRYMILHFGIPPKIRQRRREARLSEWRQNNDWQRVVRNYKGHNTRAAWSLLGYEPKYRNYIKRKSDEPADAPADLERLRASGAEASSLCAEPEADLQQVVEAYTSSSSEEGIEKRRLALQTKTLGDKFFGKRAPISPSPPFADPNPASMASGAVGAFSAAGASVLVRQRPAETRREGAQPEKRPRSEGPGSVDRQRPADETRKKAPERRPRAESSVEQGAGQDSALQLVVPALWRPTLQLGPGRPVTVEDRLHGNPLAAAAFANACALPLDKQRLQGIDDATLLVNTLQSAFSVALDRVQHRDTRIELEAALKEKADLEASSQAEVDAAYRDGVEEATKDYDVQVDQLGPQLFELGCWAILKKMGIPEDDPIYQDLPKLKDQVTELSPAPSSCEAAPTPLPEAFPVEVPSEVVPTPSPEAPPAEVPSDAAARAGTI</sequence>
<dbReference type="Proteomes" id="UP000283530">
    <property type="component" value="Unassembled WGS sequence"/>
</dbReference>
<proteinExistence type="predicted"/>
<gene>
    <name evidence="2" type="ORF">CKAN_00633100</name>
</gene>
<feature type="compositionally biased region" description="Pro residues" evidence="1">
    <location>
        <begin position="556"/>
        <end position="565"/>
    </location>
</feature>
<organism evidence="2 3">
    <name type="scientific">Cinnamomum micranthum f. kanehirae</name>
    <dbReference type="NCBI Taxonomy" id="337451"/>
    <lineage>
        <taxon>Eukaryota</taxon>
        <taxon>Viridiplantae</taxon>
        <taxon>Streptophyta</taxon>
        <taxon>Embryophyta</taxon>
        <taxon>Tracheophyta</taxon>
        <taxon>Spermatophyta</taxon>
        <taxon>Magnoliopsida</taxon>
        <taxon>Magnoliidae</taxon>
        <taxon>Laurales</taxon>
        <taxon>Lauraceae</taxon>
        <taxon>Cinnamomum</taxon>
    </lineage>
</organism>
<evidence type="ECO:0000313" key="3">
    <source>
        <dbReference type="Proteomes" id="UP000283530"/>
    </source>
</evidence>
<keyword evidence="3" id="KW-1185">Reference proteome</keyword>
<evidence type="ECO:0000313" key="2">
    <source>
        <dbReference type="EMBL" id="RWR77827.1"/>
    </source>
</evidence>
<name>A0A3S3Q377_9MAGN</name>
<comment type="caution">
    <text evidence="2">The sequence shown here is derived from an EMBL/GenBank/DDBJ whole genome shotgun (WGS) entry which is preliminary data.</text>
</comment>
<accession>A0A3S3Q377</accession>